<gene>
    <name evidence="1" type="ORF">HMPREF1872_01096</name>
</gene>
<dbReference type="EMBL" id="LSCV01000035">
    <property type="protein sequence ID" value="KXB39918.1"/>
    <property type="molecule type" value="Genomic_DNA"/>
</dbReference>
<name>A0A133Y9K0_9FIRM</name>
<evidence type="ECO:0000313" key="1">
    <source>
        <dbReference type="EMBL" id="KXB39918.1"/>
    </source>
</evidence>
<evidence type="ECO:0000313" key="2">
    <source>
        <dbReference type="Proteomes" id="UP000070080"/>
    </source>
</evidence>
<keyword evidence="2" id="KW-1185">Reference proteome</keyword>
<reference evidence="2" key="1">
    <citation type="submission" date="2016-01" db="EMBL/GenBank/DDBJ databases">
        <authorList>
            <person name="Mitreva M."/>
            <person name="Pepin K.H."/>
            <person name="Mihindukulasuriya K.A."/>
            <person name="Fulton R."/>
            <person name="Fronick C."/>
            <person name="O'Laughlin M."/>
            <person name="Miner T."/>
            <person name="Herter B."/>
            <person name="Rosa B.A."/>
            <person name="Cordes M."/>
            <person name="Tomlinson C."/>
            <person name="Wollam A."/>
            <person name="Palsikar V.B."/>
            <person name="Mardis E.R."/>
            <person name="Wilson R.K."/>
        </authorList>
    </citation>
    <scope>NUCLEOTIDE SEQUENCE [LARGE SCALE GENOMIC DNA]</scope>
    <source>
        <strain evidence="2">KA00274</strain>
    </source>
</reference>
<comment type="caution">
    <text evidence="1">The sequence shown here is derived from an EMBL/GenBank/DDBJ whole genome shotgun (WGS) entry which is preliminary data.</text>
</comment>
<dbReference type="Proteomes" id="UP000070080">
    <property type="component" value="Unassembled WGS sequence"/>
</dbReference>
<dbReference type="RefSeq" id="WP_315573132.1">
    <property type="nucleotide sequence ID" value="NZ_CP118869.1"/>
</dbReference>
<organism evidence="1 2">
    <name type="scientific">Amygdalobacter nucleatus</name>
    <dbReference type="NCBI Taxonomy" id="3029274"/>
    <lineage>
        <taxon>Bacteria</taxon>
        <taxon>Bacillati</taxon>
        <taxon>Bacillota</taxon>
        <taxon>Clostridia</taxon>
        <taxon>Eubacteriales</taxon>
        <taxon>Oscillospiraceae</taxon>
        <taxon>Amygdalobacter</taxon>
    </lineage>
</organism>
<sequence>MDELQFQYLDSECEKLLKEILAKNESNGEYQRLIMDNEKYL</sequence>
<proteinExistence type="predicted"/>
<protein>
    <submittedName>
        <fullName evidence="1">Uncharacterized protein</fullName>
    </submittedName>
</protein>
<dbReference type="AlphaFoldDB" id="A0A133Y9K0"/>
<accession>A0A133Y9K0</accession>